<protein>
    <submittedName>
        <fullName evidence="2">Uncharacterized protein</fullName>
    </submittedName>
</protein>
<dbReference type="PANTHER" id="PTHR33095">
    <property type="entry name" value="OS07G0619500 PROTEIN"/>
    <property type="match status" value="1"/>
</dbReference>
<feature type="compositionally biased region" description="Acidic residues" evidence="1">
    <location>
        <begin position="51"/>
        <end position="62"/>
    </location>
</feature>
<dbReference type="PANTHER" id="PTHR33095:SF127">
    <property type="entry name" value="OS05G0578100 PROTEIN"/>
    <property type="match status" value="1"/>
</dbReference>
<organism evidence="2 3">
    <name type="scientific">Kingdonia uniflora</name>
    <dbReference type="NCBI Taxonomy" id="39325"/>
    <lineage>
        <taxon>Eukaryota</taxon>
        <taxon>Viridiplantae</taxon>
        <taxon>Streptophyta</taxon>
        <taxon>Embryophyta</taxon>
        <taxon>Tracheophyta</taxon>
        <taxon>Spermatophyta</taxon>
        <taxon>Magnoliopsida</taxon>
        <taxon>Ranunculales</taxon>
        <taxon>Circaeasteraceae</taxon>
        <taxon>Kingdonia</taxon>
    </lineage>
</organism>
<proteinExistence type="predicted"/>
<dbReference type="OrthoDB" id="666789at2759"/>
<sequence>MSVEIQGGSIMALSPSFNSYSSTGFARIAAKVSEEFIDQREELGLEAPPPPDDDDDDDDEFEFAFSRDPSLSPISADEIFSNGQIRTIYPVFNRDLINNASNTATIRLPLRKLFIEDQSDELDGLAHGSYCVWTPSNSKPPQTCNKSNSTGSQSKRWRFRDILHRSNSDGAKDTYVFLSATSKKKDEKLEVVKEKKKIVVVAEKKVQLSAHELHYVRNRAVREGDKKKSYLPYRQDLVGFFANVNGFSRNLHPF</sequence>
<dbReference type="InterPro" id="IPR012442">
    <property type="entry name" value="DUF1645_plant"/>
</dbReference>
<dbReference type="AlphaFoldDB" id="A0A7J7NET3"/>
<dbReference type="Pfam" id="PF07816">
    <property type="entry name" value="DUF1645"/>
    <property type="match status" value="1"/>
</dbReference>
<feature type="region of interest" description="Disordered" evidence="1">
    <location>
        <begin position="39"/>
        <end position="65"/>
    </location>
</feature>
<evidence type="ECO:0000256" key="1">
    <source>
        <dbReference type="SAM" id="MobiDB-lite"/>
    </source>
</evidence>
<evidence type="ECO:0000313" key="2">
    <source>
        <dbReference type="EMBL" id="KAF6165583.1"/>
    </source>
</evidence>
<accession>A0A7J7NET3</accession>
<reference evidence="2 3" key="1">
    <citation type="journal article" date="2020" name="IScience">
        <title>Genome Sequencing of the Endangered Kingdonia uniflora (Circaeasteraceae, Ranunculales) Reveals Potential Mechanisms of Evolutionary Specialization.</title>
        <authorList>
            <person name="Sun Y."/>
            <person name="Deng T."/>
            <person name="Zhang A."/>
            <person name="Moore M.J."/>
            <person name="Landis J.B."/>
            <person name="Lin N."/>
            <person name="Zhang H."/>
            <person name="Zhang X."/>
            <person name="Huang J."/>
            <person name="Zhang X."/>
            <person name="Sun H."/>
            <person name="Wang H."/>
        </authorList>
    </citation>
    <scope>NUCLEOTIDE SEQUENCE [LARGE SCALE GENOMIC DNA]</scope>
    <source>
        <strain evidence="2">TB1705</strain>
        <tissue evidence="2">Leaf</tissue>
    </source>
</reference>
<dbReference type="EMBL" id="JACGCM010000842">
    <property type="protein sequence ID" value="KAF6165583.1"/>
    <property type="molecule type" value="Genomic_DNA"/>
</dbReference>
<evidence type="ECO:0000313" key="3">
    <source>
        <dbReference type="Proteomes" id="UP000541444"/>
    </source>
</evidence>
<name>A0A7J7NET3_9MAGN</name>
<gene>
    <name evidence="2" type="ORF">GIB67_022754</name>
</gene>
<comment type="caution">
    <text evidence="2">The sequence shown here is derived from an EMBL/GenBank/DDBJ whole genome shotgun (WGS) entry which is preliminary data.</text>
</comment>
<dbReference type="Proteomes" id="UP000541444">
    <property type="component" value="Unassembled WGS sequence"/>
</dbReference>
<keyword evidence="3" id="KW-1185">Reference proteome</keyword>